<evidence type="ECO:0000256" key="6">
    <source>
        <dbReference type="ARBA" id="ARBA00022946"/>
    </source>
</evidence>
<reference evidence="12" key="1">
    <citation type="submission" date="2023-01" db="EMBL/GenBank/DDBJ databases">
        <title>Genome assembly of the deep-sea coral Lophelia pertusa.</title>
        <authorList>
            <person name="Herrera S."/>
            <person name="Cordes E."/>
        </authorList>
    </citation>
    <scope>NUCLEOTIDE SEQUENCE</scope>
    <source>
        <strain evidence="12">USNM1676648</strain>
        <tissue evidence="12">Polyp</tissue>
    </source>
</reference>
<keyword evidence="8 10" id="KW-0804">Transcription</keyword>
<dbReference type="EMBL" id="MU827310">
    <property type="protein sequence ID" value="KAJ7360302.1"/>
    <property type="molecule type" value="Genomic_DNA"/>
</dbReference>
<comment type="similarity">
    <text evidence="2 10">Belongs to the phage and mitochondrial RNA polymerase family.</text>
</comment>
<evidence type="ECO:0000313" key="13">
    <source>
        <dbReference type="Proteomes" id="UP001163046"/>
    </source>
</evidence>
<dbReference type="PANTHER" id="PTHR10102">
    <property type="entry name" value="DNA-DIRECTED RNA POLYMERASE, MITOCHONDRIAL"/>
    <property type="match status" value="1"/>
</dbReference>
<dbReference type="Gene3D" id="1.10.287.280">
    <property type="match status" value="1"/>
</dbReference>
<dbReference type="InterPro" id="IPR002092">
    <property type="entry name" value="DNA-dir_Rpol_phage-type"/>
</dbReference>
<dbReference type="InterPro" id="IPR046950">
    <property type="entry name" value="DNA-dir_Rpol_C_phage-type"/>
</dbReference>
<dbReference type="GO" id="GO:0006390">
    <property type="term" value="P:mitochondrial transcription"/>
    <property type="evidence" value="ECO:0007669"/>
    <property type="project" value="TreeGrafter"/>
</dbReference>
<dbReference type="Pfam" id="PF00940">
    <property type="entry name" value="RNA_pol"/>
    <property type="match status" value="1"/>
</dbReference>
<dbReference type="FunFam" id="1.10.287.280:FF:000001">
    <property type="entry name" value="DNA-directed RNA polymerase"/>
    <property type="match status" value="1"/>
</dbReference>
<dbReference type="Proteomes" id="UP001163046">
    <property type="component" value="Unassembled WGS sequence"/>
</dbReference>
<dbReference type="PROSITE" id="PS00489">
    <property type="entry name" value="RNA_POL_PHAGE_2"/>
    <property type="match status" value="1"/>
</dbReference>
<feature type="domain" description="DNA-directed RNA polymerase C-terminal" evidence="11">
    <location>
        <begin position="9"/>
        <end position="384"/>
    </location>
</feature>
<dbReference type="PANTHER" id="PTHR10102:SF0">
    <property type="entry name" value="DNA-DIRECTED RNA POLYMERASE, MITOCHONDRIAL"/>
    <property type="match status" value="1"/>
</dbReference>
<evidence type="ECO:0000313" key="12">
    <source>
        <dbReference type="EMBL" id="KAJ7360302.1"/>
    </source>
</evidence>
<accession>A0A9W9YNV9</accession>
<comment type="caution">
    <text evidence="12">The sequence shown here is derived from an EMBL/GenBank/DDBJ whole genome shotgun (WGS) entry which is preliminary data.</text>
</comment>
<evidence type="ECO:0000256" key="2">
    <source>
        <dbReference type="ARBA" id="ARBA00009493"/>
    </source>
</evidence>
<evidence type="ECO:0000256" key="4">
    <source>
        <dbReference type="ARBA" id="ARBA00022679"/>
    </source>
</evidence>
<dbReference type="EC" id="2.7.7.6" evidence="10"/>
<sequence length="456" mass="51410">MLQFAKGVPLGEKGLEWLKIHLVTLHGAKKKASLQERLKYADEIMDDVLDSADNPFTGRGWWKTADDPWQALATSMEIVDALRSPDPTQYVSNQPVHQDGSCNGLQHYAALGHDSYGAKQVNLMPADRPQDVYSEVAKLVDAARMRDAETGHEIAKELEGKVTRKVVKQTVMTIVYGVTFIGGRLQIERQLKDLGLDGDILFKGSHYLVSKVFASIGEMFTAASAIQNWFASSATQIALSDHYVDWYSPLGLYVRQPYSRKPVRHPIKTSLQWLLLRSRGPEIPPDTRKQRGAFPPNFVHSLDSTHMMLTALYCQRSGSTFASVHDSFWTHAANVGVMNRICREQFVALHSEPILEELQKHFEKNYSNLKLVRPLKSKETGEERTHASFEGRPEHGDFDIKEVLNSPTFSVDHREGKITILVNLSRNVENCVFCHEHGCLPAALRFTPFFLSRPIT</sequence>
<comment type="function">
    <text evidence="10">DNA-dependent RNA polymerase catalyzes the transcription of DNA into RNA using the four ribonucleoside triphosphates as substrates.</text>
</comment>
<comment type="catalytic activity">
    <reaction evidence="9 10">
        <text>RNA(n) + a ribonucleoside 5'-triphosphate = RNA(n+1) + diphosphate</text>
        <dbReference type="Rhea" id="RHEA:21248"/>
        <dbReference type="Rhea" id="RHEA-COMP:14527"/>
        <dbReference type="Rhea" id="RHEA-COMP:17342"/>
        <dbReference type="ChEBI" id="CHEBI:33019"/>
        <dbReference type="ChEBI" id="CHEBI:61557"/>
        <dbReference type="ChEBI" id="CHEBI:140395"/>
        <dbReference type="EC" id="2.7.7.6"/>
    </reaction>
</comment>
<proteinExistence type="inferred from homology"/>
<dbReference type="SUPFAM" id="SSF56672">
    <property type="entry name" value="DNA/RNA polymerases"/>
    <property type="match status" value="1"/>
</dbReference>
<name>A0A9W9YNV9_9CNID</name>
<comment type="subcellular location">
    <subcellularLocation>
        <location evidence="1">Mitochondrion</location>
    </subcellularLocation>
</comment>
<dbReference type="GO" id="GO:0034245">
    <property type="term" value="C:mitochondrial DNA-directed RNA polymerase complex"/>
    <property type="evidence" value="ECO:0007669"/>
    <property type="project" value="TreeGrafter"/>
</dbReference>
<keyword evidence="4 10" id="KW-0808">Transferase</keyword>
<evidence type="ECO:0000256" key="7">
    <source>
        <dbReference type="ARBA" id="ARBA00023128"/>
    </source>
</evidence>
<keyword evidence="6" id="KW-0809">Transit peptide</keyword>
<evidence type="ECO:0000256" key="9">
    <source>
        <dbReference type="ARBA" id="ARBA00048552"/>
    </source>
</evidence>
<evidence type="ECO:0000256" key="1">
    <source>
        <dbReference type="ARBA" id="ARBA00004173"/>
    </source>
</evidence>
<dbReference type="PROSITE" id="PS00900">
    <property type="entry name" value="RNA_POL_PHAGE_1"/>
    <property type="match status" value="1"/>
</dbReference>
<dbReference type="Gene3D" id="1.10.150.20">
    <property type="entry name" value="5' to 3' exonuclease, C-terminal subdomain"/>
    <property type="match status" value="1"/>
</dbReference>
<evidence type="ECO:0000256" key="10">
    <source>
        <dbReference type="RuleBase" id="RU003805"/>
    </source>
</evidence>
<dbReference type="FunFam" id="1.10.150.20:FF:000041">
    <property type="entry name" value="DNA-directed RNA polymerase"/>
    <property type="match status" value="1"/>
</dbReference>
<organism evidence="12 13">
    <name type="scientific">Desmophyllum pertusum</name>
    <dbReference type="NCBI Taxonomy" id="174260"/>
    <lineage>
        <taxon>Eukaryota</taxon>
        <taxon>Metazoa</taxon>
        <taxon>Cnidaria</taxon>
        <taxon>Anthozoa</taxon>
        <taxon>Hexacorallia</taxon>
        <taxon>Scleractinia</taxon>
        <taxon>Caryophylliina</taxon>
        <taxon>Caryophylliidae</taxon>
        <taxon>Desmophyllum</taxon>
    </lineage>
</organism>
<keyword evidence="7" id="KW-0496">Mitochondrion</keyword>
<evidence type="ECO:0000256" key="5">
    <source>
        <dbReference type="ARBA" id="ARBA00022695"/>
    </source>
</evidence>
<keyword evidence="13" id="KW-1185">Reference proteome</keyword>
<gene>
    <name evidence="12" type="ORF">OS493_016932</name>
</gene>
<dbReference type="AlphaFoldDB" id="A0A9W9YNV9"/>
<dbReference type="InterPro" id="IPR043502">
    <property type="entry name" value="DNA/RNA_pol_sf"/>
</dbReference>
<evidence type="ECO:0000256" key="3">
    <source>
        <dbReference type="ARBA" id="ARBA00022478"/>
    </source>
</evidence>
<dbReference type="GO" id="GO:0001018">
    <property type="term" value="F:mitochondrial promoter sequence-specific DNA binding"/>
    <property type="evidence" value="ECO:0007669"/>
    <property type="project" value="TreeGrafter"/>
</dbReference>
<evidence type="ECO:0000259" key="11">
    <source>
        <dbReference type="Pfam" id="PF00940"/>
    </source>
</evidence>
<dbReference type="GO" id="GO:0003899">
    <property type="term" value="F:DNA-directed RNA polymerase activity"/>
    <property type="evidence" value="ECO:0007669"/>
    <property type="project" value="UniProtKB-EC"/>
</dbReference>
<keyword evidence="3 10" id="KW-0240">DNA-directed RNA polymerase</keyword>
<evidence type="ECO:0000256" key="8">
    <source>
        <dbReference type="ARBA" id="ARBA00023163"/>
    </source>
</evidence>
<dbReference type="OrthoDB" id="276422at2759"/>
<keyword evidence="5 10" id="KW-0548">Nucleotidyltransferase</keyword>
<protein>
    <recommendedName>
        <fullName evidence="10">DNA-directed RNA polymerase</fullName>
        <ecNumber evidence="10">2.7.7.6</ecNumber>
    </recommendedName>
</protein>